<dbReference type="PANTHER" id="PTHR43643:SF3">
    <property type="entry name" value="HISTIDINOL-PHOSPHATE AMINOTRANSFERASE"/>
    <property type="match status" value="1"/>
</dbReference>
<keyword evidence="9" id="KW-0028">Amino-acid biosynthesis</keyword>
<comment type="similarity">
    <text evidence="3 9">Belongs to the class-II pyridoxal-phosphate-dependent aminotransferase family. Histidinol-phosphate aminotransferase subfamily.</text>
</comment>
<dbReference type="InterPro" id="IPR015421">
    <property type="entry name" value="PyrdxlP-dep_Trfase_major"/>
</dbReference>
<dbReference type="Proteomes" id="UP001141619">
    <property type="component" value="Unassembled WGS sequence"/>
</dbReference>
<evidence type="ECO:0000313" key="12">
    <source>
        <dbReference type="Proteomes" id="UP001141619"/>
    </source>
</evidence>
<dbReference type="GO" id="GO:0004400">
    <property type="term" value="F:histidinol-phosphate transaminase activity"/>
    <property type="evidence" value="ECO:0007669"/>
    <property type="project" value="UniProtKB-UniRule"/>
</dbReference>
<dbReference type="InterPro" id="IPR015422">
    <property type="entry name" value="PyrdxlP-dep_Trfase_small"/>
</dbReference>
<dbReference type="AlphaFoldDB" id="A0A9X3TY56"/>
<dbReference type="CDD" id="cd00609">
    <property type="entry name" value="AAT_like"/>
    <property type="match status" value="1"/>
</dbReference>
<comment type="caution">
    <text evidence="11">The sequence shown here is derived from an EMBL/GenBank/DDBJ whole genome shotgun (WGS) entry which is preliminary data.</text>
</comment>
<feature type="modified residue" description="N6-(pyridoxal phosphate)lysine" evidence="9">
    <location>
        <position position="220"/>
    </location>
</feature>
<dbReference type="HAMAP" id="MF_01023">
    <property type="entry name" value="HisC_aminotrans_2"/>
    <property type="match status" value="1"/>
</dbReference>
<reference evidence="11" key="2">
    <citation type="journal article" date="2023" name="Syst. Appl. Microbiol.">
        <title>Govania unica gen. nov., sp. nov., a rare biosphere bacterium that represents a novel family in the class Alphaproteobacteria.</title>
        <authorList>
            <person name="Vandamme P."/>
            <person name="Peeters C."/>
            <person name="Hettiarachchi A."/>
            <person name="Cnockaert M."/>
            <person name="Carlier A."/>
        </authorList>
    </citation>
    <scope>NUCLEOTIDE SEQUENCE</scope>
    <source>
        <strain evidence="11">LMG 31809</strain>
    </source>
</reference>
<evidence type="ECO:0000256" key="6">
    <source>
        <dbReference type="ARBA" id="ARBA00022679"/>
    </source>
</evidence>
<dbReference type="GO" id="GO:0000105">
    <property type="term" value="P:L-histidine biosynthetic process"/>
    <property type="evidence" value="ECO:0007669"/>
    <property type="project" value="UniProtKB-UniRule"/>
</dbReference>
<reference evidence="11" key="1">
    <citation type="submission" date="2022-08" db="EMBL/GenBank/DDBJ databases">
        <authorList>
            <person name="Vandamme P."/>
            <person name="Hettiarachchi A."/>
            <person name="Peeters C."/>
            <person name="Cnockaert M."/>
            <person name="Carlier A."/>
        </authorList>
    </citation>
    <scope>NUCLEOTIDE SEQUENCE</scope>
    <source>
        <strain evidence="11">LMG 31809</strain>
    </source>
</reference>
<organism evidence="11 12">
    <name type="scientific">Govanella unica</name>
    <dbReference type="NCBI Taxonomy" id="2975056"/>
    <lineage>
        <taxon>Bacteria</taxon>
        <taxon>Pseudomonadati</taxon>
        <taxon>Pseudomonadota</taxon>
        <taxon>Alphaproteobacteria</taxon>
        <taxon>Emcibacterales</taxon>
        <taxon>Govanellaceae</taxon>
        <taxon>Govanella</taxon>
    </lineage>
</organism>
<dbReference type="SUPFAM" id="SSF53383">
    <property type="entry name" value="PLP-dependent transferases"/>
    <property type="match status" value="1"/>
</dbReference>
<evidence type="ECO:0000256" key="9">
    <source>
        <dbReference type="HAMAP-Rule" id="MF_01023"/>
    </source>
</evidence>
<evidence type="ECO:0000256" key="7">
    <source>
        <dbReference type="ARBA" id="ARBA00022898"/>
    </source>
</evidence>
<evidence type="ECO:0000256" key="2">
    <source>
        <dbReference type="ARBA" id="ARBA00005011"/>
    </source>
</evidence>
<dbReference type="Gene3D" id="3.90.1150.10">
    <property type="entry name" value="Aspartate Aminotransferase, domain 1"/>
    <property type="match status" value="1"/>
</dbReference>
<dbReference type="InterPro" id="IPR050106">
    <property type="entry name" value="HistidinolP_aminotransfase"/>
</dbReference>
<feature type="domain" description="Aminotransferase class I/classII large" evidence="10">
    <location>
        <begin position="28"/>
        <end position="357"/>
    </location>
</feature>
<keyword evidence="5 9" id="KW-0032">Aminotransferase</keyword>
<sequence>MRSPSPRESLKKCPTYVQGKSTIAGIKNPIKLSSNESPFGPSPSAKEAYLQALETVHRYPDGGQNALRAAIAERFGIEADQIIGGNGSEELILLAIRAFVDPGDQVIVSDNGFVMTRIHALAQGAEVVVAAEKDWHVNVDNILEAVTPKTKIVAVANPNNPTGTYLPASEIRRLHAGLPSNVLLMLDGAYADYVVADDFESGIGIVHQSANCMMTRTFSKIYGLAGMRVGWAYAAPEIVAAIQKIRTPFNANSPAMAAATAAVRDMGFADMVRDHTITWRERMAARLRELGLMVVPSVTNFLLLQFPEEKGLNALKAAAYLIENGILPRPTGVSGPGDCLRITVGSAEENAIFLQVIERYVGAA</sequence>
<keyword evidence="9" id="KW-0368">Histidine biosynthesis</keyword>
<dbReference type="RefSeq" id="WP_274943566.1">
    <property type="nucleotide sequence ID" value="NZ_JANWOI010000002.1"/>
</dbReference>
<name>A0A9X3TY56_9PROT</name>
<dbReference type="Gene3D" id="3.40.640.10">
    <property type="entry name" value="Type I PLP-dependent aspartate aminotransferase-like (Major domain)"/>
    <property type="match status" value="1"/>
</dbReference>
<evidence type="ECO:0000256" key="4">
    <source>
        <dbReference type="ARBA" id="ARBA00011738"/>
    </source>
</evidence>
<evidence type="ECO:0000256" key="5">
    <source>
        <dbReference type="ARBA" id="ARBA00022576"/>
    </source>
</evidence>
<dbReference type="GO" id="GO:0030170">
    <property type="term" value="F:pyridoxal phosphate binding"/>
    <property type="evidence" value="ECO:0007669"/>
    <property type="project" value="InterPro"/>
</dbReference>
<protein>
    <recommendedName>
        <fullName evidence="9">Histidinol-phosphate aminotransferase</fullName>
        <ecNumber evidence="9">2.6.1.9</ecNumber>
    </recommendedName>
    <alternativeName>
        <fullName evidence="9">Imidazole acetol-phosphate transaminase</fullName>
    </alternativeName>
</protein>
<evidence type="ECO:0000256" key="1">
    <source>
        <dbReference type="ARBA" id="ARBA00001933"/>
    </source>
</evidence>
<proteinExistence type="inferred from homology"/>
<evidence type="ECO:0000256" key="3">
    <source>
        <dbReference type="ARBA" id="ARBA00007970"/>
    </source>
</evidence>
<dbReference type="InterPro" id="IPR005861">
    <property type="entry name" value="HisP_aminotrans"/>
</dbReference>
<gene>
    <name evidence="9 11" type="primary">hisC</name>
    <name evidence="11" type="ORF">NYP16_07910</name>
</gene>
<evidence type="ECO:0000256" key="8">
    <source>
        <dbReference type="ARBA" id="ARBA00047481"/>
    </source>
</evidence>
<keyword evidence="6 9" id="KW-0808">Transferase</keyword>
<dbReference type="InterPro" id="IPR015424">
    <property type="entry name" value="PyrdxlP-dep_Trfase"/>
</dbReference>
<dbReference type="Pfam" id="PF00155">
    <property type="entry name" value="Aminotran_1_2"/>
    <property type="match status" value="1"/>
</dbReference>
<accession>A0A9X3TY56</accession>
<comment type="cofactor">
    <cofactor evidence="1 9">
        <name>pyridoxal 5'-phosphate</name>
        <dbReference type="ChEBI" id="CHEBI:597326"/>
    </cofactor>
</comment>
<comment type="catalytic activity">
    <reaction evidence="8 9">
        <text>L-histidinol phosphate + 2-oxoglutarate = 3-(imidazol-4-yl)-2-oxopropyl phosphate + L-glutamate</text>
        <dbReference type="Rhea" id="RHEA:23744"/>
        <dbReference type="ChEBI" id="CHEBI:16810"/>
        <dbReference type="ChEBI" id="CHEBI:29985"/>
        <dbReference type="ChEBI" id="CHEBI:57766"/>
        <dbReference type="ChEBI" id="CHEBI:57980"/>
        <dbReference type="EC" id="2.6.1.9"/>
    </reaction>
</comment>
<dbReference type="EC" id="2.6.1.9" evidence="9"/>
<dbReference type="NCBIfam" id="TIGR01141">
    <property type="entry name" value="hisC"/>
    <property type="match status" value="1"/>
</dbReference>
<dbReference type="InterPro" id="IPR004839">
    <property type="entry name" value="Aminotransferase_I/II_large"/>
</dbReference>
<keyword evidence="12" id="KW-1185">Reference proteome</keyword>
<comment type="pathway">
    <text evidence="2 9">Amino-acid biosynthesis; L-histidine biosynthesis; L-histidine from 5-phospho-alpha-D-ribose 1-diphosphate: step 7/9.</text>
</comment>
<dbReference type="PANTHER" id="PTHR43643">
    <property type="entry name" value="HISTIDINOL-PHOSPHATE AMINOTRANSFERASE 2"/>
    <property type="match status" value="1"/>
</dbReference>
<evidence type="ECO:0000259" key="10">
    <source>
        <dbReference type="Pfam" id="PF00155"/>
    </source>
</evidence>
<dbReference type="EMBL" id="JANWOI010000002">
    <property type="protein sequence ID" value="MDA5193874.1"/>
    <property type="molecule type" value="Genomic_DNA"/>
</dbReference>
<keyword evidence="7 9" id="KW-0663">Pyridoxal phosphate</keyword>
<comment type="subunit">
    <text evidence="4 9">Homodimer.</text>
</comment>
<evidence type="ECO:0000313" key="11">
    <source>
        <dbReference type="EMBL" id="MDA5193874.1"/>
    </source>
</evidence>